<accession>A0AAD1U6J8</accession>
<keyword evidence="8" id="KW-1185">Reference proteome</keyword>
<evidence type="ECO:0000256" key="3">
    <source>
        <dbReference type="ARBA" id="ARBA00023098"/>
    </source>
</evidence>
<dbReference type="SUPFAM" id="SSF56024">
    <property type="entry name" value="Phospholipase D/nuclease"/>
    <property type="match status" value="1"/>
</dbReference>
<dbReference type="AlphaFoldDB" id="A0AAD1U6J8"/>
<dbReference type="InterPro" id="IPR001736">
    <property type="entry name" value="PLipase_D/transphosphatidylase"/>
</dbReference>
<dbReference type="Pfam" id="PF13091">
    <property type="entry name" value="PLDc_2"/>
    <property type="match status" value="1"/>
</dbReference>
<dbReference type="InterPro" id="IPR051406">
    <property type="entry name" value="PLD_domain"/>
</dbReference>
<proteinExistence type="inferred from homology"/>
<dbReference type="Proteomes" id="UP001295684">
    <property type="component" value="Unassembled WGS sequence"/>
</dbReference>
<dbReference type="GO" id="GO:0005739">
    <property type="term" value="C:mitochondrion"/>
    <property type="evidence" value="ECO:0007669"/>
    <property type="project" value="TreeGrafter"/>
</dbReference>
<comment type="similarity">
    <text evidence="4">Belongs to the phospholipase D family. MitoPLD/Zucchini subfamily.</text>
</comment>
<evidence type="ECO:0000259" key="6">
    <source>
        <dbReference type="PROSITE" id="PS50035"/>
    </source>
</evidence>
<feature type="domain" description="PLD phosphodiesterase" evidence="6">
    <location>
        <begin position="300"/>
        <end position="326"/>
    </location>
</feature>
<reference evidence="7" key="1">
    <citation type="submission" date="2023-07" db="EMBL/GenBank/DDBJ databases">
        <authorList>
            <consortium name="AG Swart"/>
            <person name="Singh M."/>
            <person name="Singh A."/>
            <person name="Seah K."/>
            <person name="Emmerich C."/>
        </authorList>
    </citation>
    <scope>NUCLEOTIDE SEQUENCE</scope>
    <source>
        <strain evidence="7">DP1</strain>
    </source>
</reference>
<evidence type="ECO:0000256" key="1">
    <source>
        <dbReference type="ARBA" id="ARBA00022801"/>
    </source>
</evidence>
<keyword evidence="2" id="KW-0442">Lipid degradation</keyword>
<dbReference type="Gene3D" id="3.30.870.10">
    <property type="entry name" value="Endonuclease Chain A"/>
    <property type="match status" value="1"/>
</dbReference>
<comment type="caution">
    <text evidence="7">The sequence shown here is derived from an EMBL/GenBank/DDBJ whole genome shotgun (WGS) entry which is preliminary data.</text>
</comment>
<protein>
    <recommendedName>
        <fullName evidence="5">Mitochondrial cardiolipin hydrolase</fullName>
    </recommendedName>
</protein>
<dbReference type="GO" id="GO:0016891">
    <property type="term" value="F:RNA endonuclease activity producing 5'-phosphomonoesters, hydrolytic mechanism"/>
    <property type="evidence" value="ECO:0007669"/>
    <property type="project" value="TreeGrafter"/>
</dbReference>
<evidence type="ECO:0000313" key="7">
    <source>
        <dbReference type="EMBL" id="CAI2363327.1"/>
    </source>
</evidence>
<name>A0AAD1U6J8_EUPCR</name>
<dbReference type="InterPro" id="IPR025202">
    <property type="entry name" value="PLD-like_dom"/>
</dbReference>
<keyword evidence="3" id="KW-0443">Lipid metabolism</keyword>
<dbReference type="PROSITE" id="PS50035">
    <property type="entry name" value="PLD"/>
    <property type="match status" value="1"/>
</dbReference>
<evidence type="ECO:0000256" key="4">
    <source>
        <dbReference type="ARBA" id="ARBA00038012"/>
    </source>
</evidence>
<sequence length="383" mass="44077">METNGLTPWNDSDLDFSSEILSADEEDQDMQIESFKSTIRETPDYHYKEVPIENPCKKEIECIVLTDSDDEVQEDTQCSTRLSIDPNKGTNLEFFSESSKGEQNYAHKISQEIINSALNESPPKLICTSEDTEEDELDESLYKNFFGSILKGLRITNQSNNQPASQSLLMRRLHSVLQDPERSRILGNLINTESVEDIVEAKSGSQEKEELNAHFFTGVDKTYDHICKKLRPIIRGAKERVLICVYSITLTGMLDIKTLEEIKDKCFIITDQRQMYSNFMEKYTKKIHELGIPIKYNCIGKNLMHCKFIVADNTLIFGSMNMGKKSLMNYEHISVTSNKKAIRKFSNRFDRLWHSSDFIAYKPTDQEDDDSDLEMDLACEEEL</sequence>
<evidence type="ECO:0000256" key="5">
    <source>
        <dbReference type="ARBA" id="ARBA00040549"/>
    </source>
</evidence>
<dbReference type="GO" id="GO:0016042">
    <property type="term" value="P:lipid catabolic process"/>
    <property type="evidence" value="ECO:0007669"/>
    <property type="project" value="UniProtKB-KW"/>
</dbReference>
<evidence type="ECO:0000256" key="2">
    <source>
        <dbReference type="ARBA" id="ARBA00022963"/>
    </source>
</evidence>
<gene>
    <name evidence="7" type="ORF">ECRASSUSDP1_LOCUS4658</name>
</gene>
<dbReference type="PANTHER" id="PTHR43856:SF1">
    <property type="entry name" value="MITOCHONDRIAL CARDIOLIPIN HYDROLASE"/>
    <property type="match status" value="1"/>
</dbReference>
<evidence type="ECO:0000313" key="8">
    <source>
        <dbReference type="Proteomes" id="UP001295684"/>
    </source>
</evidence>
<dbReference type="PANTHER" id="PTHR43856">
    <property type="entry name" value="CARDIOLIPIN HYDROLASE"/>
    <property type="match status" value="1"/>
</dbReference>
<organism evidence="7 8">
    <name type="scientific">Euplotes crassus</name>
    <dbReference type="NCBI Taxonomy" id="5936"/>
    <lineage>
        <taxon>Eukaryota</taxon>
        <taxon>Sar</taxon>
        <taxon>Alveolata</taxon>
        <taxon>Ciliophora</taxon>
        <taxon>Intramacronucleata</taxon>
        <taxon>Spirotrichea</taxon>
        <taxon>Hypotrichia</taxon>
        <taxon>Euplotida</taxon>
        <taxon>Euplotidae</taxon>
        <taxon>Moneuplotes</taxon>
    </lineage>
</organism>
<keyword evidence="1" id="KW-0378">Hydrolase</keyword>
<dbReference type="EMBL" id="CAMPGE010004476">
    <property type="protein sequence ID" value="CAI2363327.1"/>
    <property type="molecule type" value="Genomic_DNA"/>
</dbReference>